<dbReference type="PATRIC" id="fig|459424.11.peg.3918"/>
<dbReference type="KEGG" id="mli:MULP_03808"/>
<dbReference type="EMBL" id="CP003899">
    <property type="protein sequence ID" value="AGC63433.1"/>
    <property type="molecule type" value="Genomic_DNA"/>
</dbReference>
<protein>
    <submittedName>
        <fullName evidence="2">Uncharacterized protein</fullName>
    </submittedName>
</protein>
<evidence type="ECO:0000313" key="3">
    <source>
        <dbReference type="Proteomes" id="UP000011157"/>
    </source>
</evidence>
<keyword evidence="3" id="KW-1185">Reference proteome</keyword>
<dbReference type="HOGENOM" id="CLU_1160066_0_0_11"/>
<feature type="compositionally biased region" description="Gly residues" evidence="1">
    <location>
        <begin position="13"/>
        <end position="27"/>
    </location>
</feature>
<proteinExistence type="predicted"/>
<gene>
    <name evidence="2" type="ordered locus">MULP_03808</name>
</gene>
<accession>L7VAG8</accession>
<feature type="compositionally biased region" description="Basic residues" evidence="1">
    <location>
        <begin position="93"/>
        <end position="109"/>
    </location>
</feature>
<evidence type="ECO:0000256" key="1">
    <source>
        <dbReference type="SAM" id="MobiDB-lite"/>
    </source>
</evidence>
<feature type="compositionally biased region" description="Low complexity" evidence="1">
    <location>
        <begin position="83"/>
        <end position="92"/>
    </location>
</feature>
<feature type="region of interest" description="Disordered" evidence="1">
    <location>
        <begin position="1"/>
        <end position="32"/>
    </location>
</feature>
<sequence>MAPANVAPVTTVGAGGAGAGAGGGPGRTTGSAVSAGSWRWLAFAPAEAVVARRPVPEPLPAPERQPPPALVLARRLAVVPGRPRAPVPGSVPGRRRAPAAMGRPRRAPPRYRGPGRIGAITGAAPAAGAPTPAICSTQLGPPVRNGVAAALGLNAKAAPHNPALATTAMLIRSNFLNDNSSHDRAQKVSPRTNGAVELYRRPEIFPRRAADLVAEPMRGGDVVTVSSPKRFATDEIGYR</sequence>
<feature type="compositionally biased region" description="Low complexity" evidence="1">
    <location>
        <begin position="1"/>
        <end position="12"/>
    </location>
</feature>
<evidence type="ECO:0000313" key="2">
    <source>
        <dbReference type="EMBL" id="AGC63433.1"/>
    </source>
</evidence>
<dbReference type="Proteomes" id="UP000011157">
    <property type="component" value="Chromosome"/>
</dbReference>
<organism evidence="2 3">
    <name type="scientific">Mycobacterium liflandii (strain 128FXT)</name>
    <dbReference type="NCBI Taxonomy" id="459424"/>
    <lineage>
        <taxon>Bacteria</taxon>
        <taxon>Bacillati</taxon>
        <taxon>Actinomycetota</taxon>
        <taxon>Actinomycetes</taxon>
        <taxon>Mycobacteriales</taxon>
        <taxon>Mycobacteriaceae</taxon>
        <taxon>Mycobacterium</taxon>
        <taxon>Mycobacterium ulcerans group</taxon>
    </lineage>
</organism>
<name>L7VAG8_MYCL1</name>
<reference evidence="2 3" key="1">
    <citation type="journal article" date="2013" name="J. Bacteriol.">
        <title>Complete Genome Sequence of the Frog Pathogen Mycobacterium ulcerans Ecovar Liflandii.</title>
        <authorList>
            <person name="Tobias N.J."/>
            <person name="Doig K.D."/>
            <person name="Medema M.H."/>
            <person name="Chen H."/>
            <person name="Haring V."/>
            <person name="Moore R."/>
            <person name="Seemann T."/>
            <person name="Stinear T.P."/>
        </authorList>
    </citation>
    <scope>NUCLEOTIDE SEQUENCE [LARGE SCALE GENOMIC DNA]</scope>
    <source>
        <strain evidence="2 3">128FXT</strain>
    </source>
</reference>
<dbReference type="AlphaFoldDB" id="L7VAG8"/>
<feature type="region of interest" description="Disordered" evidence="1">
    <location>
        <begin position="83"/>
        <end position="113"/>
    </location>
</feature>